<protein>
    <submittedName>
        <fullName evidence="4">Zinc finger, C2H2 domain-containing protein</fullName>
    </submittedName>
</protein>
<gene>
    <name evidence="4" type="ORF">O9G_000210</name>
    <name evidence="5" type="ORF">ROZALSC1DRAFT_26451</name>
</gene>
<evidence type="ECO:0000313" key="6">
    <source>
        <dbReference type="Proteomes" id="UP000030755"/>
    </source>
</evidence>
<evidence type="ECO:0000259" key="3">
    <source>
        <dbReference type="PROSITE" id="PS50157"/>
    </source>
</evidence>
<accession>A0A075ASP2</accession>
<sequence>MIHSSIQLLASTEHNNYQKLSTTQPPPVPIKVSQMSQLQTMEQRLGALQMSSSRETNGGLQTSFSQYLSKSSPSDALVSTSVLEQPNSPINLASYSQNDQNGQQPSPHVPAHHRLQETKPFATKEWLAYDYALRRQAADLRRKSVPTLVHPYQNGSTASNIQHRRPSLPYHGPSRTKGKMMTHTYPLSDTEEHKKVIVKKQNGQTVYQCPDCGKGYKHLNCLTKHRWEHTVHWQEASKLSLSKHQQVQMLEAAQILVSWSNSRANLKGSDSEPSSSE</sequence>
<dbReference type="HOGENOM" id="CLU_1005283_0_0_1"/>
<dbReference type="PROSITE" id="PS00028">
    <property type="entry name" value="ZINC_FINGER_C2H2_1"/>
    <property type="match status" value="1"/>
</dbReference>
<feature type="region of interest" description="Disordered" evidence="2">
    <location>
        <begin position="150"/>
        <end position="180"/>
    </location>
</feature>
<organism evidence="4 6">
    <name type="scientific">Rozella allomycis (strain CSF55)</name>
    <dbReference type="NCBI Taxonomy" id="988480"/>
    <lineage>
        <taxon>Eukaryota</taxon>
        <taxon>Fungi</taxon>
        <taxon>Fungi incertae sedis</taxon>
        <taxon>Cryptomycota</taxon>
        <taxon>Cryptomycota incertae sedis</taxon>
        <taxon>Rozella</taxon>
    </lineage>
</organism>
<keyword evidence="1" id="KW-0863">Zinc-finger</keyword>
<dbReference type="PROSITE" id="PS50157">
    <property type="entry name" value="ZINC_FINGER_C2H2_2"/>
    <property type="match status" value="1"/>
</dbReference>
<feature type="compositionally biased region" description="Polar residues" evidence="2">
    <location>
        <begin position="88"/>
        <end position="106"/>
    </location>
</feature>
<reference evidence="5" key="3">
    <citation type="submission" date="2018-08" db="EMBL/GenBank/DDBJ databases">
        <title>Leveraging single-cell genomics to expand the Fungal Tree of Life.</title>
        <authorList>
            <consortium name="DOE Joint Genome Institute"/>
            <person name="Ahrendt S.R."/>
            <person name="Quandt C.A."/>
            <person name="Ciobanu D."/>
            <person name="Clum A."/>
            <person name="Salamov A."/>
            <person name="Andreopoulos B."/>
            <person name="Cheng J.-F."/>
            <person name="Woyke T."/>
            <person name="Pelin A."/>
            <person name="Henrissat B."/>
            <person name="Reynolds N."/>
            <person name="Benny G.L."/>
            <person name="Smith M.E."/>
            <person name="James T.Y."/>
            <person name="Grigoriev I.V."/>
        </authorList>
    </citation>
    <scope>NUCLEOTIDE SEQUENCE</scope>
    <source>
        <strain evidence="5">CSF55</strain>
    </source>
</reference>
<evidence type="ECO:0000313" key="5">
    <source>
        <dbReference type="EMBL" id="RKP22155.1"/>
    </source>
</evidence>
<dbReference type="InterPro" id="IPR036236">
    <property type="entry name" value="Znf_C2H2_sf"/>
</dbReference>
<proteinExistence type="predicted"/>
<feature type="domain" description="C2H2-type" evidence="3">
    <location>
        <begin position="207"/>
        <end position="230"/>
    </location>
</feature>
<evidence type="ECO:0000313" key="4">
    <source>
        <dbReference type="EMBL" id="EPZ31731.1"/>
    </source>
</evidence>
<reference evidence="4 6" key="1">
    <citation type="journal article" date="2013" name="Curr. Biol.">
        <title>Shared signatures of parasitism and phylogenomics unite Cryptomycota and microsporidia.</title>
        <authorList>
            <person name="James T.Y."/>
            <person name="Pelin A."/>
            <person name="Bonen L."/>
            <person name="Ahrendt S."/>
            <person name="Sain D."/>
            <person name="Corradi N."/>
            <person name="Stajich J.E."/>
        </authorList>
    </citation>
    <scope>NUCLEOTIDE SEQUENCE [LARGE SCALE GENOMIC DNA]</scope>
    <source>
        <strain evidence="4">CSF55</strain>
        <strain evidence="4">CSF55</strain>
    </source>
</reference>
<evidence type="ECO:0000256" key="1">
    <source>
        <dbReference type="PROSITE-ProRule" id="PRU00042"/>
    </source>
</evidence>
<dbReference type="OrthoDB" id="2152896at2759"/>
<keyword evidence="1" id="KW-0479">Metal-binding</keyword>
<keyword evidence="6" id="KW-1185">Reference proteome</keyword>
<name>A0A075ASP2_ROZAC</name>
<dbReference type="EMBL" id="KE561209">
    <property type="protein sequence ID" value="EPZ31731.1"/>
    <property type="molecule type" value="Genomic_DNA"/>
</dbReference>
<reference evidence="7" key="2">
    <citation type="journal article" date="2018" name="Nat. Microbiol.">
        <title>Leveraging single-cell genomics to expand the fungal tree of life.</title>
        <authorList>
            <person name="Ahrendt S.R."/>
            <person name="Quandt C.A."/>
            <person name="Ciobanu D."/>
            <person name="Clum A."/>
            <person name="Salamov A."/>
            <person name="Andreopoulos B."/>
            <person name="Cheng J.F."/>
            <person name="Woyke T."/>
            <person name="Pelin A."/>
            <person name="Henrissat B."/>
            <person name="Reynolds N.K."/>
            <person name="Benny G.L."/>
            <person name="Smith M.E."/>
            <person name="James T.Y."/>
            <person name="Grigoriev I.V."/>
        </authorList>
    </citation>
    <scope>NUCLEOTIDE SEQUENCE [LARGE SCALE GENOMIC DNA]</scope>
    <source>
        <strain evidence="7">CSF55</strain>
    </source>
</reference>
<dbReference type="Proteomes" id="UP000030755">
    <property type="component" value="Unassembled WGS sequence"/>
</dbReference>
<dbReference type="SUPFAM" id="SSF57667">
    <property type="entry name" value="beta-beta-alpha zinc fingers"/>
    <property type="match status" value="1"/>
</dbReference>
<dbReference type="GO" id="GO:0008270">
    <property type="term" value="F:zinc ion binding"/>
    <property type="evidence" value="ECO:0007669"/>
    <property type="project" value="UniProtKB-KW"/>
</dbReference>
<evidence type="ECO:0000313" key="7">
    <source>
        <dbReference type="Proteomes" id="UP000281549"/>
    </source>
</evidence>
<dbReference type="Proteomes" id="UP000281549">
    <property type="component" value="Unassembled WGS sequence"/>
</dbReference>
<evidence type="ECO:0000256" key="2">
    <source>
        <dbReference type="SAM" id="MobiDB-lite"/>
    </source>
</evidence>
<dbReference type="EMBL" id="ML004907">
    <property type="protein sequence ID" value="RKP22155.1"/>
    <property type="molecule type" value="Genomic_DNA"/>
</dbReference>
<dbReference type="AlphaFoldDB" id="A0A075ASP2"/>
<feature type="region of interest" description="Disordered" evidence="2">
    <location>
        <begin position="88"/>
        <end position="115"/>
    </location>
</feature>
<keyword evidence="1" id="KW-0862">Zinc</keyword>
<dbReference type="InterPro" id="IPR013087">
    <property type="entry name" value="Znf_C2H2_type"/>
</dbReference>